<dbReference type="Pfam" id="PF14492">
    <property type="entry name" value="EFG_III"/>
    <property type="match status" value="1"/>
</dbReference>
<dbReference type="NCBIfam" id="TIGR00231">
    <property type="entry name" value="small_GTP"/>
    <property type="match status" value="1"/>
</dbReference>
<dbReference type="InterPro" id="IPR000640">
    <property type="entry name" value="EFG_V-like"/>
</dbReference>
<dbReference type="GO" id="GO:0005737">
    <property type="term" value="C:cytoplasm"/>
    <property type="evidence" value="ECO:0007669"/>
    <property type="project" value="UniProtKB-SubCell"/>
</dbReference>
<dbReference type="SMART" id="SM00838">
    <property type="entry name" value="EFG_C"/>
    <property type="match status" value="1"/>
</dbReference>
<dbReference type="FunFam" id="3.30.70.870:FF:000001">
    <property type="entry name" value="Elongation factor G"/>
    <property type="match status" value="1"/>
</dbReference>
<dbReference type="PROSITE" id="PS51722">
    <property type="entry name" value="G_TR_2"/>
    <property type="match status" value="1"/>
</dbReference>
<dbReference type="PRINTS" id="PR00315">
    <property type="entry name" value="ELONGATNFCT"/>
</dbReference>
<dbReference type="Pfam" id="PF03764">
    <property type="entry name" value="EFG_IV"/>
    <property type="match status" value="1"/>
</dbReference>
<evidence type="ECO:0000256" key="8">
    <source>
        <dbReference type="HAMAP-Rule" id="MF_00054"/>
    </source>
</evidence>
<comment type="subcellular location">
    <subcellularLocation>
        <location evidence="8">Cytoplasm</location>
    </subcellularLocation>
</comment>
<feature type="binding site" evidence="8">
    <location>
        <begin position="146"/>
        <end position="149"/>
    </location>
    <ligand>
        <name>GTP</name>
        <dbReference type="ChEBI" id="CHEBI:37565"/>
    </ligand>
</feature>
<dbReference type="InterPro" id="IPR047872">
    <property type="entry name" value="EFG_IV"/>
</dbReference>
<dbReference type="HAMAP" id="MF_00054_B">
    <property type="entry name" value="EF_G_EF_2_B"/>
    <property type="match status" value="1"/>
</dbReference>
<proteinExistence type="inferred from homology"/>
<dbReference type="GO" id="GO:0032790">
    <property type="term" value="P:ribosome disassembly"/>
    <property type="evidence" value="ECO:0007669"/>
    <property type="project" value="TreeGrafter"/>
</dbReference>
<evidence type="ECO:0000256" key="6">
    <source>
        <dbReference type="ARBA" id="ARBA00023134"/>
    </source>
</evidence>
<dbReference type="InterPro" id="IPR027417">
    <property type="entry name" value="P-loop_NTPase"/>
</dbReference>
<evidence type="ECO:0000313" key="11">
    <source>
        <dbReference type="Proteomes" id="UP001208041"/>
    </source>
</evidence>
<dbReference type="InterPro" id="IPR000795">
    <property type="entry name" value="T_Tr_GTP-bd_dom"/>
</dbReference>
<keyword evidence="4 8" id="KW-0251">Elongation factor</keyword>
<dbReference type="CDD" id="cd03713">
    <property type="entry name" value="EFG_mtEFG_C"/>
    <property type="match status" value="1"/>
</dbReference>
<dbReference type="InterPro" id="IPR035647">
    <property type="entry name" value="EFG_III/V"/>
</dbReference>
<dbReference type="InterPro" id="IPR031157">
    <property type="entry name" value="G_TR_CS"/>
</dbReference>
<dbReference type="Gene3D" id="3.30.70.240">
    <property type="match status" value="1"/>
</dbReference>
<keyword evidence="11" id="KW-1185">Reference proteome</keyword>
<dbReference type="FunFam" id="3.30.70.240:FF:000001">
    <property type="entry name" value="Elongation factor G"/>
    <property type="match status" value="1"/>
</dbReference>
<dbReference type="InterPro" id="IPR014721">
    <property type="entry name" value="Ribsml_uS5_D2-typ_fold_subgr"/>
</dbReference>
<evidence type="ECO:0000256" key="4">
    <source>
        <dbReference type="ARBA" id="ARBA00022768"/>
    </source>
</evidence>
<organism evidence="10 11">
    <name type="scientific">Halocynthiibacter halioticoli</name>
    <dbReference type="NCBI Taxonomy" id="2986804"/>
    <lineage>
        <taxon>Bacteria</taxon>
        <taxon>Pseudomonadati</taxon>
        <taxon>Pseudomonadota</taxon>
        <taxon>Alphaproteobacteria</taxon>
        <taxon>Rhodobacterales</taxon>
        <taxon>Paracoccaceae</taxon>
        <taxon>Halocynthiibacter</taxon>
    </lineage>
</organism>
<evidence type="ECO:0000259" key="9">
    <source>
        <dbReference type="PROSITE" id="PS51722"/>
    </source>
</evidence>
<comment type="similarity">
    <text evidence="1 8">Belongs to the TRAFAC class translation factor GTPase superfamily. Classic translation factor GTPase family. EF-G/EF-2 subfamily.</text>
</comment>
<keyword evidence="8" id="KW-0963">Cytoplasm</keyword>
<dbReference type="PANTHER" id="PTHR43261">
    <property type="entry name" value="TRANSLATION ELONGATION FACTOR G-RELATED"/>
    <property type="match status" value="1"/>
</dbReference>
<name>A0AAE3J1K6_9RHOB</name>
<keyword evidence="3 8" id="KW-0547">Nucleotide-binding</keyword>
<dbReference type="SMART" id="SM00889">
    <property type="entry name" value="EFG_IV"/>
    <property type="match status" value="1"/>
</dbReference>
<dbReference type="Proteomes" id="UP001208041">
    <property type="component" value="Unassembled WGS sequence"/>
</dbReference>
<dbReference type="InterPro" id="IPR009022">
    <property type="entry name" value="EFG_III"/>
</dbReference>
<dbReference type="GO" id="GO:0005525">
    <property type="term" value="F:GTP binding"/>
    <property type="evidence" value="ECO:0007669"/>
    <property type="project" value="UniProtKB-UniRule"/>
</dbReference>
<dbReference type="SUPFAM" id="SSF52540">
    <property type="entry name" value="P-loop containing nucleoside triphosphate hydrolases"/>
    <property type="match status" value="1"/>
</dbReference>
<comment type="function">
    <text evidence="7 8">Catalyzes the GTP-dependent ribosomal translocation step during translation elongation. During this step, the ribosome changes from the pre-translocational (PRE) to the post-translocational (POST) state as the newly formed A-site-bound peptidyl-tRNA and P-site-bound deacylated tRNA move to the P and E sites, respectively. Catalyzes the coordinated movement of the two tRNA molecules, the mRNA and conformational changes in the ribosome.</text>
</comment>
<reference evidence="10" key="1">
    <citation type="submission" date="2022-10" db="EMBL/GenBank/DDBJ databases">
        <authorList>
            <person name="Yue Y."/>
        </authorList>
    </citation>
    <scope>NUCLEOTIDE SEQUENCE</scope>
    <source>
        <strain evidence="10">Z654</strain>
    </source>
</reference>
<dbReference type="RefSeq" id="WP_263955029.1">
    <property type="nucleotide sequence ID" value="NZ_JAOYFC010000007.1"/>
</dbReference>
<dbReference type="NCBIfam" id="NF009379">
    <property type="entry name" value="PRK12740.1-3"/>
    <property type="match status" value="1"/>
</dbReference>
<dbReference type="GO" id="GO:0097216">
    <property type="term" value="F:guanosine tetraphosphate binding"/>
    <property type="evidence" value="ECO:0007669"/>
    <property type="project" value="UniProtKB-ARBA"/>
</dbReference>
<dbReference type="FunFam" id="2.40.30.10:FF:000006">
    <property type="entry name" value="Elongation factor G"/>
    <property type="match status" value="1"/>
</dbReference>
<accession>A0AAE3J1K6</accession>
<dbReference type="InterPro" id="IPR005517">
    <property type="entry name" value="Transl_elong_EFG/EF2_IV"/>
</dbReference>
<dbReference type="InterPro" id="IPR004161">
    <property type="entry name" value="EFTu-like_2"/>
</dbReference>
<dbReference type="AlphaFoldDB" id="A0AAE3J1K6"/>
<dbReference type="InterPro" id="IPR041095">
    <property type="entry name" value="EFG_II"/>
</dbReference>
<dbReference type="InterPro" id="IPR020568">
    <property type="entry name" value="Ribosomal_Su5_D2-typ_SF"/>
</dbReference>
<dbReference type="InterPro" id="IPR009000">
    <property type="entry name" value="Transl_B-barrel_sf"/>
</dbReference>
<dbReference type="PROSITE" id="PS00301">
    <property type="entry name" value="G_TR_1"/>
    <property type="match status" value="1"/>
</dbReference>
<dbReference type="PANTHER" id="PTHR43261:SF1">
    <property type="entry name" value="RIBOSOME-RELEASING FACTOR 2, MITOCHONDRIAL"/>
    <property type="match status" value="1"/>
</dbReference>
<dbReference type="NCBIfam" id="TIGR00484">
    <property type="entry name" value="EF-G"/>
    <property type="match status" value="1"/>
</dbReference>
<dbReference type="CDD" id="cd01434">
    <property type="entry name" value="EFG_mtEFG1_IV"/>
    <property type="match status" value="1"/>
</dbReference>
<dbReference type="InterPro" id="IPR035649">
    <property type="entry name" value="EFG_V"/>
</dbReference>
<dbReference type="CDD" id="cd16262">
    <property type="entry name" value="EFG_III"/>
    <property type="match status" value="1"/>
</dbReference>
<dbReference type="FunFam" id="3.40.50.300:FF:000029">
    <property type="entry name" value="Elongation factor G"/>
    <property type="match status" value="1"/>
</dbReference>
<dbReference type="InterPro" id="IPR005225">
    <property type="entry name" value="Small_GTP-bd"/>
</dbReference>
<dbReference type="Gene3D" id="3.30.230.10">
    <property type="match status" value="1"/>
</dbReference>
<dbReference type="EMBL" id="JAOYFC010000007">
    <property type="protein sequence ID" value="MCV6826060.1"/>
    <property type="molecule type" value="Genomic_DNA"/>
</dbReference>
<dbReference type="NCBIfam" id="NF009381">
    <property type="entry name" value="PRK12740.1-5"/>
    <property type="match status" value="1"/>
</dbReference>
<dbReference type="Gene3D" id="2.40.30.10">
    <property type="entry name" value="Translation factors"/>
    <property type="match status" value="1"/>
</dbReference>
<dbReference type="SUPFAM" id="SSF54980">
    <property type="entry name" value="EF-G C-terminal domain-like"/>
    <property type="match status" value="2"/>
</dbReference>
<dbReference type="Gene3D" id="3.40.50.300">
    <property type="entry name" value="P-loop containing nucleotide triphosphate hydrolases"/>
    <property type="match status" value="1"/>
</dbReference>
<evidence type="ECO:0000256" key="3">
    <source>
        <dbReference type="ARBA" id="ARBA00022741"/>
    </source>
</evidence>
<gene>
    <name evidence="8 10" type="primary">fusA</name>
    <name evidence="10" type="ORF">OH136_15975</name>
</gene>
<dbReference type="Pfam" id="PF03144">
    <property type="entry name" value="GTP_EFTU_D2"/>
    <property type="match status" value="1"/>
</dbReference>
<evidence type="ECO:0000256" key="7">
    <source>
        <dbReference type="ARBA" id="ARBA00024731"/>
    </source>
</evidence>
<sequence length="705" mass="78263">MAREYPLERYRNFGIMAHIDAGKTTCSERILYYTGKSHNIGEVHDGAATMDWMEQEQERGITITSAATTTFWERTEDGQTAETDKHRMNIIDTPGHVDFTIEVERSLAVLDGAVAVLDANAGVEPQTETVWRQADRYKVPRIVFVNKMDKIGADFFNCVHMIQDRTGATPAPIQIPIGSETELEGMVDLVTMEEWVWAGEDLGASWEKRPIRAELQDTANEWRSKLIETAVEMDDDVMEAYLEGEEPDVPTLRRLIRKGTLEIKFIPVLCGSAFKNKGVQPLLNAVIDYLPSPLDVVDYMGFKPGDETETRDIPRRADDDMAFSALAFKIMNDPFVGTLTFTRIYSGVLNKGDSLLNSTKNRKERVGRMMMMHSNDREEIQEAFAGDIIALAGLKDTTTGDTLCAVNDPVVLETMTFPDPVIEIAVEPKTKADQEKMSAGLGRLAAEDPSFRVETDLESGQTIMKGMGELHLDILVDRLKREFKVEANIGAPQVAYRETIGHEVEHTYTHKKQSGGSGQYAEVKLQIIPTEPGEGYSFESKIVGGAVPKEYIPGVEKGIKSVMDSGPLAGFPVIDFKVVLLDGKFHDVDSSILAFEIAARMCMREGMRKAGAKLLEPIMSVEVVTPEDYTGNIIGDLTSRRGQVQGQDARGNAIAIDAFVPLANMFGYINNLRSMSSGRANFTMQFDHYEPVPQNISDEIQAKFA</sequence>
<dbReference type="FunFam" id="3.30.230.10:FF:000003">
    <property type="entry name" value="Elongation factor G"/>
    <property type="match status" value="1"/>
</dbReference>
<evidence type="ECO:0000256" key="2">
    <source>
        <dbReference type="ARBA" id="ARBA00017872"/>
    </source>
</evidence>
<evidence type="ECO:0000313" key="10">
    <source>
        <dbReference type="EMBL" id="MCV6826060.1"/>
    </source>
</evidence>
<evidence type="ECO:0000256" key="1">
    <source>
        <dbReference type="ARBA" id="ARBA00005870"/>
    </source>
</evidence>
<dbReference type="InterPro" id="IPR004540">
    <property type="entry name" value="Transl_elong_EFG/EF2"/>
</dbReference>
<dbReference type="SUPFAM" id="SSF50447">
    <property type="entry name" value="Translation proteins"/>
    <property type="match status" value="1"/>
</dbReference>
<dbReference type="Pfam" id="PF00679">
    <property type="entry name" value="EFG_C"/>
    <property type="match status" value="1"/>
</dbReference>
<evidence type="ECO:0000256" key="5">
    <source>
        <dbReference type="ARBA" id="ARBA00022917"/>
    </source>
</evidence>
<feature type="binding site" evidence="8">
    <location>
        <begin position="92"/>
        <end position="96"/>
    </location>
    <ligand>
        <name>GTP</name>
        <dbReference type="ChEBI" id="CHEBI:37565"/>
    </ligand>
</feature>
<feature type="binding site" evidence="8">
    <location>
        <begin position="17"/>
        <end position="24"/>
    </location>
    <ligand>
        <name>GTP</name>
        <dbReference type="ChEBI" id="CHEBI:37565"/>
    </ligand>
</feature>
<dbReference type="CDD" id="cd04088">
    <property type="entry name" value="EFG_mtEFG_II"/>
    <property type="match status" value="1"/>
</dbReference>
<keyword evidence="6 8" id="KW-0342">GTP-binding</keyword>
<dbReference type="GO" id="GO:0003924">
    <property type="term" value="F:GTPase activity"/>
    <property type="evidence" value="ECO:0007669"/>
    <property type="project" value="InterPro"/>
</dbReference>
<dbReference type="GO" id="GO:0003746">
    <property type="term" value="F:translation elongation factor activity"/>
    <property type="evidence" value="ECO:0007669"/>
    <property type="project" value="UniProtKB-UniRule"/>
</dbReference>
<comment type="caution">
    <text evidence="10">The sequence shown here is derived from an EMBL/GenBank/DDBJ whole genome shotgun (WGS) entry which is preliminary data.</text>
</comment>
<dbReference type="SUPFAM" id="SSF54211">
    <property type="entry name" value="Ribosomal protein S5 domain 2-like"/>
    <property type="match status" value="1"/>
</dbReference>
<protein>
    <recommendedName>
        <fullName evidence="2 8">Elongation factor G</fullName>
        <shortName evidence="8">EF-G</shortName>
    </recommendedName>
</protein>
<dbReference type="CDD" id="cd01886">
    <property type="entry name" value="EF-G"/>
    <property type="match status" value="1"/>
</dbReference>
<keyword evidence="5 8" id="KW-0648">Protein biosynthesis</keyword>
<feature type="domain" description="Tr-type G" evidence="9">
    <location>
        <begin position="8"/>
        <end position="294"/>
    </location>
</feature>
<dbReference type="Pfam" id="PF00009">
    <property type="entry name" value="GTP_EFTU"/>
    <property type="match status" value="1"/>
</dbReference>
<dbReference type="Gene3D" id="3.30.70.870">
    <property type="entry name" value="Elongation Factor G (Translational Gtpase), domain 3"/>
    <property type="match status" value="1"/>
</dbReference>